<reference evidence="2" key="1">
    <citation type="journal article" date="2019" name="Int. J. Syst. Evol. Microbiol.">
        <title>The Global Catalogue of Microorganisms (GCM) 10K type strain sequencing project: providing services to taxonomists for standard genome sequencing and annotation.</title>
        <authorList>
            <consortium name="The Broad Institute Genomics Platform"/>
            <consortium name="The Broad Institute Genome Sequencing Center for Infectious Disease"/>
            <person name="Wu L."/>
            <person name="Ma J."/>
        </authorList>
    </citation>
    <scope>NUCLEOTIDE SEQUENCE [LARGE SCALE GENOMIC DNA]</scope>
    <source>
        <strain evidence="2">JCM 14901</strain>
    </source>
</reference>
<dbReference type="Proteomes" id="UP001499933">
    <property type="component" value="Unassembled WGS sequence"/>
</dbReference>
<accession>A0ABP5CY86</accession>
<comment type="caution">
    <text evidence="1">The sequence shown here is derived from an EMBL/GenBank/DDBJ whole genome shotgun (WGS) entry which is preliminary data.</text>
</comment>
<proteinExistence type="predicted"/>
<dbReference type="Pfam" id="PF14281">
    <property type="entry name" value="PDDEXK_4"/>
    <property type="match status" value="1"/>
</dbReference>
<dbReference type="InterPro" id="IPR029470">
    <property type="entry name" value="PDDEXK_4"/>
</dbReference>
<keyword evidence="2" id="KW-1185">Reference proteome</keyword>
<dbReference type="EMBL" id="BAAAOG010000015">
    <property type="protein sequence ID" value="GAA1970979.1"/>
    <property type="molecule type" value="Genomic_DNA"/>
</dbReference>
<sequence length="410" mass="45121">MAARHLPQVCTAGIRIAADLIDTLWRVVSVRAVSLDLSFLKVRLGSTPAPLRPVNVYDILRDGWRENRVDMTLQFFLDPNERHGLGSLVIDALLTALDGAPTIGSGGRTGTAFVAEQYLGSDAWEVSTQADFIDVYAANKEFGLAVVLENKIGHELNNPLDRYAASALADEDISTVLVAVLAPERRTPRGAQEAWLSRAITYSELAGEIKRSPGLIEHLLSPLDQDQRRGLDLLQQFIEARSGGTDMTDIAVEAARINEWRALLDENQDEIKQFLDARSRAARTIRDRNKRLAPLIAVGFDEAGLEVGWEAHGGYDTDVWNAYYFPVADWSIELKLSTNPAQPSIFVYDYVGRTYTDATVEPLGLEWGVPDQEVAEAFVDRVRRVLARRASTNDARGPQLPEAGGALSPG</sequence>
<evidence type="ECO:0000313" key="1">
    <source>
        <dbReference type="EMBL" id="GAA1970979.1"/>
    </source>
</evidence>
<evidence type="ECO:0000313" key="2">
    <source>
        <dbReference type="Proteomes" id="UP001499933"/>
    </source>
</evidence>
<organism evidence="1 2">
    <name type="scientific">Microbacterium deminutum</name>
    <dbReference type="NCBI Taxonomy" id="344164"/>
    <lineage>
        <taxon>Bacteria</taxon>
        <taxon>Bacillati</taxon>
        <taxon>Actinomycetota</taxon>
        <taxon>Actinomycetes</taxon>
        <taxon>Micrococcales</taxon>
        <taxon>Microbacteriaceae</taxon>
        <taxon>Microbacterium</taxon>
    </lineage>
</organism>
<gene>
    <name evidence="1" type="ORF">GCM10009776_37460</name>
</gene>
<protein>
    <recommendedName>
        <fullName evidence="3">PD-(D/E)XK nuclease superfamily protein</fullName>
    </recommendedName>
</protein>
<evidence type="ECO:0008006" key="3">
    <source>
        <dbReference type="Google" id="ProtNLM"/>
    </source>
</evidence>
<name>A0ABP5CY86_9MICO</name>